<evidence type="ECO:0000256" key="4">
    <source>
        <dbReference type="ARBA" id="ARBA00015486"/>
    </source>
</evidence>
<dbReference type="Proteomes" id="UP000236000">
    <property type="component" value="Unassembled WGS sequence"/>
</dbReference>
<dbReference type="AlphaFoldDB" id="A0A2N8HCD9"/>
<dbReference type="UniPathway" id="UPA00061">
    <property type="reaction ID" value="UER00516"/>
</dbReference>
<dbReference type="OrthoDB" id="9781491at2"/>
<evidence type="ECO:0000256" key="8">
    <source>
        <dbReference type="ARBA" id="ARBA00030686"/>
    </source>
</evidence>
<comment type="catalytic activity">
    <reaction evidence="9 10">
        <text>5,6-dimethylbenzimidazole + nicotinate beta-D-ribonucleotide = alpha-ribazole 5'-phosphate + nicotinate + H(+)</text>
        <dbReference type="Rhea" id="RHEA:11196"/>
        <dbReference type="ChEBI" id="CHEBI:15378"/>
        <dbReference type="ChEBI" id="CHEBI:15890"/>
        <dbReference type="ChEBI" id="CHEBI:32544"/>
        <dbReference type="ChEBI" id="CHEBI:57502"/>
        <dbReference type="ChEBI" id="CHEBI:57918"/>
        <dbReference type="EC" id="2.4.2.21"/>
    </reaction>
</comment>
<dbReference type="Pfam" id="PF02277">
    <property type="entry name" value="DBI_PRT"/>
    <property type="match status" value="1"/>
</dbReference>
<dbReference type="Gene3D" id="3.40.50.10210">
    <property type="match status" value="1"/>
</dbReference>
<evidence type="ECO:0000313" key="12">
    <source>
        <dbReference type="Proteomes" id="UP000236000"/>
    </source>
</evidence>
<evidence type="ECO:0000256" key="6">
    <source>
        <dbReference type="ARBA" id="ARBA00022676"/>
    </source>
</evidence>
<dbReference type="Gene3D" id="1.10.1610.10">
    <property type="match status" value="1"/>
</dbReference>
<comment type="caution">
    <text evidence="11">The sequence shown here is derived from an EMBL/GenBank/DDBJ whole genome shotgun (WGS) entry which is preliminary data.</text>
</comment>
<evidence type="ECO:0000256" key="9">
    <source>
        <dbReference type="ARBA" id="ARBA00047340"/>
    </source>
</evidence>
<organism evidence="11 12">
    <name type="scientific">Akkermansia muciniphila</name>
    <dbReference type="NCBI Taxonomy" id="239935"/>
    <lineage>
        <taxon>Bacteria</taxon>
        <taxon>Pseudomonadati</taxon>
        <taxon>Verrucomicrobiota</taxon>
        <taxon>Verrucomicrobiia</taxon>
        <taxon>Verrucomicrobiales</taxon>
        <taxon>Akkermansiaceae</taxon>
        <taxon>Akkermansia</taxon>
    </lineage>
</organism>
<evidence type="ECO:0000256" key="10">
    <source>
        <dbReference type="HAMAP-Rule" id="MF_00230"/>
    </source>
</evidence>
<dbReference type="SUPFAM" id="SSF52733">
    <property type="entry name" value="Nicotinate mononucleotide:5,6-dimethylbenzimidazole phosphoribosyltransferase (CobT)"/>
    <property type="match status" value="1"/>
</dbReference>
<dbReference type="EC" id="2.4.2.21" evidence="3 10"/>
<keyword evidence="6 10" id="KW-0328">Glycosyltransferase</keyword>
<reference evidence="11 12" key="1">
    <citation type="journal article" date="2017" name="BMC Genomics">
        <title>Genome sequencing of 39 Akkermansia muciniphila isolates reveals its population structure, genomic and functional diverisity, and global distribution in mammalian gut microbiotas.</title>
        <authorList>
            <person name="Guo X."/>
            <person name="Li S."/>
            <person name="Zhang J."/>
            <person name="Wu F."/>
            <person name="Li X."/>
            <person name="Wu D."/>
            <person name="Zhang M."/>
            <person name="Ou Z."/>
            <person name="Jie Z."/>
            <person name="Yan Q."/>
            <person name="Li P."/>
            <person name="Yi J."/>
            <person name="Peng Y."/>
        </authorList>
    </citation>
    <scope>NUCLEOTIDE SEQUENCE [LARGE SCALE GENOMIC DNA]</scope>
    <source>
        <strain evidence="11 12">GP24</strain>
    </source>
</reference>
<evidence type="ECO:0000256" key="2">
    <source>
        <dbReference type="ARBA" id="ARBA00007110"/>
    </source>
</evidence>
<sequence length="346" mass="36222">MNKLHIPPLDEQAAKTALEHQKILAKPPLALGKLEPVAIQIAAMTGNPAPRLKDKAVVLFAADHHIADHGLSLTSTDVTYIQTRNFLQGGGTINAFTRNAGARLSVVDVGVNYDFGDLPGLVKRKVMHGANDFSRGPAMTREQALECLQVGIDMAREEKARGLDIVAAGEMGIGNTTPSSAIVAVLTGTPVETVTGRGSGVKGEVIRKKIELIEQGIALNNPDPSDAIDVLAKVGGPEIGAMAGLMLGAASLRVPIIIDGFIAGAAAAIAQGIRPEAAQYFIGSHNSAEPGHKLIMDHIGVTMYMDLGLCLGEGTGAALFFPLLDAATRVLSEMKTLPELDITVPR</sequence>
<comment type="similarity">
    <text evidence="2 10">Belongs to the CobT family.</text>
</comment>
<dbReference type="NCBIfam" id="TIGR03160">
    <property type="entry name" value="cobT_DBIPRT"/>
    <property type="match status" value="1"/>
</dbReference>
<proteinExistence type="inferred from homology"/>
<dbReference type="CDD" id="cd02439">
    <property type="entry name" value="DMB-PRT_CobT"/>
    <property type="match status" value="1"/>
</dbReference>
<gene>
    <name evidence="10 11" type="primary">cobT</name>
    <name evidence="11" type="ORF">CXU22_07295</name>
</gene>
<dbReference type="InterPro" id="IPR036087">
    <property type="entry name" value="Nict_dMeBzImd_PRibTrfase_sf"/>
</dbReference>
<evidence type="ECO:0000256" key="3">
    <source>
        <dbReference type="ARBA" id="ARBA00011991"/>
    </source>
</evidence>
<comment type="function">
    <text evidence="10">Catalyzes the synthesis of alpha-ribazole-5'-phosphate from nicotinate mononucleotide (NAMN) and 5,6-dimethylbenzimidazole (DMB).</text>
</comment>
<dbReference type="RefSeq" id="WP_102714062.1">
    <property type="nucleotide sequence ID" value="NZ_PJKA01000012.1"/>
</dbReference>
<protein>
    <recommendedName>
        <fullName evidence="4 10">Nicotinate-nucleotide--dimethylbenzimidazole phosphoribosyltransferase</fullName>
        <shortName evidence="10">NN:DBI PRT</shortName>
        <ecNumber evidence="3 10">2.4.2.21</ecNumber>
    </recommendedName>
    <alternativeName>
        <fullName evidence="8 10">N(1)-alpha-phosphoribosyltransferase</fullName>
    </alternativeName>
</protein>
<keyword evidence="5 10" id="KW-0169">Cobalamin biosynthesis</keyword>
<accession>A0A2N8HCD9</accession>
<dbReference type="EMBL" id="PJKA01000012">
    <property type="protein sequence ID" value="PNC17553.1"/>
    <property type="molecule type" value="Genomic_DNA"/>
</dbReference>
<dbReference type="PANTHER" id="PTHR43463:SF1">
    <property type="entry name" value="NICOTINATE-NUCLEOTIDE--DIMETHYLBENZIMIDAZOLE PHOSPHORIBOSYLTRANSFERASE"/>
    <property type="match status" value="1"/>
</dbReference>
<dbReference type="FunFam" id="3.40.50.10210:FF:000001">
    <property type="entry name" value="Nicotinate-nucleotide--dimethylbenzimidazole phosphoribosyltransferase"/>
    <property type="match status" value="1"/>
</dbReference>
<dbReference type="GO" id="GO:0008939">
    <property type="term" value="F:nicotinate-nucleotide-dimethylbenzimidazole phosphoribosyltransferase activity"/>
    <property type="evidence" value="ECO:0007669"/>
    <property type="project" value="UniProtKB-UniRule"/>
</dbReference>
<evidence type="ECO:0000256" key="5">
    <source>
        <dbReference type="ARBA" id="ARBA00022573"/>
    </source>
</evidence>
<name>A0A2N8HCD9_9BACT</name>
<dbReference type="InterPro" id="IPR023195">
    <property type="entry name" value="Nict_dMeBzImd_PRibTrfase_N"/>
</dbReference>
<dbReference type="GO" id="GO:0009236">
    <property type="term" value="P:cobalamin biosynthetic process"/>
    <property type="evidence" value="ECO:0007669"/>
    <property type="project" value="UniProtKB-UniRule"/>
</dbReference>
<evidence type="ECO:0000256" key="1">
    <source>
        <dbReference type="ARBA" id="ARBA00005049"/>
    </source>
</evidence>
<evidence type="ECO:0000256" key="7">
    <source>
        <dbReference type="ARBA" id="ARBA00022679"/>
    </source>
</evidence>
<comment type="pathway">
    <text evidence="1 10">Nucleoside biosynthesis; alpha-ribazole biosynthesis; alpha-ribazole from 5,6-dimethylbenzimidazole: step 1/2.</text>
</comment>
<dbReference type="NCBIfam" id="NF000996">
    <property type="entry name" value="PRK00105.1"/>
    <property type="match status" value="1"/>
</dbReference>
<dbReference type="PANTHER" id="PTHR43463">
    <property type="entry name" value="NICOTINATE-NUCLEOTIDE--DIMETHYLBENZIMIDAZOLE PHOSPHORIBOSYLTRANSFERASE"/>
    <property type="match status" value="1"/>
</dbReference>
<feature type="active site" description="Proton acceptor" evidence="10">
    <location>
        <position position="313"/>
    </location>
</feature>
<dbReference type="InterPro" id="IPR003200">
    <property type="entry name" value="Nict_dMeBzImd_PRibTrfase"/>
</dbReference>
<keyword evidence="7 10" id="KW-0808">Transferase</keyword>
<evidence type="ECO:0000313" key="11">
    <source>
        <dbReference type="EMBL" id="PNC17553.1"/>
    </source>
</evidence>
<dbReference type="HAMAP" id="MF_00230">
    <property type="entry name" value="CobT"/>
    <property type="match status" value="1"/>
</dbReference>
<dbReference type="InterPro" id="IPR017846">
    <property type="entry name" value="Nict_dMeBzImd_PRibTrfase_bact"/>
</dbReference>